<comment type="similarity">
    <text evidence="4">Belongs to the group II decarboxylase family. Sphingosine-1-phosphate lyase subfamily.</text>
</comment>
<dbReference type="PANTHER" id="PTHR42735:SF6">
    <property type="entry name" value="SPHINGOSINE-1-PHOSPHATE LYASE 1"/>
    <property type="match status" value="1"/>
</dbReference>
<dbReference type="InterPro" id="IPR015424">
    <property type="entry name" value="PyrdxlP-dep_Trfase"/>
</dbReference>
<dbReference type="InterPro" id="IPR015421">
    <property type="entry name" value="PyrdxlP-dep_Trfase_major"/>
</dbReference>
<dbReference type="InterPro" id="IPR050477">
    <property type="entry name" value="GrpII_AminoAcid_Decarb"/>
</dbReference>
<evidence type="ECO:0000256" key="4">
    <source>
        <dbReference type="ARBA" id="ARBA00038302"/>
    </source>
</evidence>
<reference evidence="7" key="1">
    <citation type="journal article" date="2019" name="Int. J. Syst. Evol. Microbiol.">
        <title>The Global Catalogue of Microorganisms (GCM) 10K type strain sequencing project: providing services to taxonomists for standard genome sequencing and annotation.</title>
        <authorList>
            <consortium name="The Broad Institute Genomics Platform"/>
            <consortium name="The Broad Institute Genome Sequencing Center for Infectious Disease"/>
            <person name="Wu L."/>
            <person name="Ma J."/>
        </authorList>
    </citation>
    <scope>NUCLEOTIDE SEQUENCE [LARGE SCALE GENOMIC DNA]</scope>
    <source>
        <strain evidence="7">CGMCC 4.7283</strain>
    </source>
</reference>
<evidence type="ECO:0000313" key="7">
    <source>
        <dbReference type="Proteomes" id="UP001595973"/>
    </source>
</evidence>
<dbReference type="Gene3D" id="6.10.140.2150">
    <property type="match status" value="1"/>
</dbReference>
<comment type="cofactor">
    <cofactor evidence="1 5">
        <name>pyridoxal 5'-phosphate</name>
        <dbReference type="ChEBI" id="CHEBI:597326"/>
    </cofactor>
</comment>
<accession>A0ABV9KBW2</accession>
<dbReference type="Proteomes" id="UP001595973">
    <property type="component" value="Unassembled WGS sequence"/>
</dbReference>
<sequence length="420" mass="46046">MTDTRRHFPATGRSWSELQAEIRARSAKDVAWKDGRSPVFVFRNDQKTYEVGRDAFFECFSENALGRLRAFHGIGSMEKDVLDFGLDLFRAPAGAGAAFTSGGSESIFIAVKAARDAYRARTGADRGTALNIVVPITVHPAFDKAANGMDLEMRRAPLREDRRVDVEAMAELIDERTILLVGSAPCFPHGVIDPIGELSDLALAEGIWLHVDACVGGWIAPFFTRNGRPTPDFDFHFPGVRSLSADLHKFGFCPKPASTVFYRDKADLDRATFKADAWPSGSFSTATLAGTRPGGAVAGAWAVLNYLGEEGYRDAARRLAAMVDRYCAGIEAIEGLELWAQPDVSIINFGSKSLNILAVADRMVERGWLPGLTKAPRGMHAMLSMLHDGQACEDYLRDLRASVEEVRLHPEMTSKLEAVY</sequence>
<dbReference type="SUPFAM" id="SSF53383">
    <property type="entry name" value="PLP-dependent transferases"/>
    <property type="match status" value="1"/>
</dbReference>
<evidence type="ECO:0000256" key="2">
    <source>
        <dbReference type="ARBA" id="ARBA00022898"/>
    </source>
</evidence>
<dbReference type="RefSeq" id="WP_380715722.1">
    <property type="nucleotide sequence ID" value="NZ_JBHSGI010000002.1"/>
</dbReference>
<protein>
    <submittedName>
        <fullName evidence="6">Pyridoxal phosphate-dependent decarboxylase family protein</fullName>
    </submittedName>
</protein>
<keyword evidence="3 5" id="KW-0456">Lyase</keyword>
<dbReference type="Gene3D" id="3.40.640.10">
    <property type="entry name" value="Type I PLP-dependent aspartate aminotransferase-like (Major domain)"/>
    <property type="match status" value="1"/>
</dbReference>
<gene>
    <name evidence="6" type="ORF">ACFO5X_02925</name>
</gene>
<dbReference type="PANTHER" id="PTHR42735">
    <property type="match status" value="1"/>
</dbReference>
<dbReference type="Gene3D" id="3.90.1150.10">
    <property type="entry name" value="Aspartate Aminotransferase, domain 1"/>
    <property type="match status" value="1"/>
</dbReference>
<evidence type="ECO:0000256" key="3">
    <source>
        <dbReference type="ARBA" id="ARBA00023239"/>
    </source>
</evidence>
<proteinExistence type="inferred from homology"/>
<organism evidence="6 7">
    <name type="scientific">Seohaeicola nanhaiensis</name>
    <dbReference type="NCBI Taxonomy" id="1387282"/>
    <lineage>
        <taxon>Bacteria</taxon>
        <taxon>Pseudomonadati</taxon>
        <taxon>Pseudomonadota</taxon>
        <taxon>Alphaproteobacteria</taxon>
        <taxon>Rhodobacterales</taxon>
        <taxon>Roseobacteraceae</taxon>
        <taxon>Seohaeicola</taxon>
    </lineage>
</organism>
<evidence type="ECO:0000256" key="1">
    <source>
        <dbReference type="ARBA" id="ARBA00001933"/>
    </source>
</evidence>
<keyword evidence="2 5" id="KW-0663">Pyridoxal phosphate</keyword>
<name>A0ABV9KBW2_9RHOB</name>
<dbReference type="Pfam" id="PF00282">
    <property type="entry name" value="Pyridoxal_deC"/>
    <property type="match status" value="1"/>
</dbReference>
<keyword evidence="7" id="KW-1185">Reference proteome</keyword>
<evidence type="ECO:0000313" key="6">
    <source>
        <dbReference type="EMBL" id="MFC4667498.1"/>
    </source>
</evidence>
<dbReference type="InterPro" id="IPR015422">
    <property type="entry name" value="PyrdxlP-dep_Trfase_small"/>
</dbReference>
<evidence type="ECO:0000256" key="5">
    <source>
        <dbReference type="RuleBase" id="RU000382"/>
    </source>
</evidence>
<dbReference type="EMBL" id="JBHSGI010000002">
    <property type="protein sequence ID" value="MFC4667498.1"/>
    <property type="molecule type" value="Genomic_DNA"/>
</dbReference>
<dbReference type="InterPro" id="IPR002129">
    <property type="entry name" value="PyrdxlP-dep_de-COase"/>
</dbReference>
<comment type="caution">
    <text evidence="6">The sequence shown here is derived from an EMBL/GenBank/DDBJ whole genome shotgun (WGS) entry which is preliminary data.</text>
</comment>